<proteinExistence type="predicted"/>
<dbReference type="InterPro" id="IPR012657">
    <property type="entry name" value="23S_rRNA-intervening_sequence"/>
</dbReference>
<organism evidence="1 2">
    <name type="scientific">Portibacter lacus</name>
    <dbReference type="NCBI Taxonomy" id="1099794"/>
    <lineage>
        <taxon>Bacteria</taxon>
        <taxon>Pseudomonadati</taxon>
        <taxon>Bacteroidota</taxon>
        <taxon>Saprospiria</taxon>
        <taxon>Saprospirales</taxon>
        <taxon>Haliscomenobacteraceae</taxon>
        <taxon>Portibacter</taxon>
    </lineage>
</organism>
<dbReference type="InterPro" id="IPR036583">
    <property type="entry name" value="23S_rRNA_IVS_sf"/>
</dbReference>
<dbReference type="NCBIfam" id="TIGR02436">
    <property type="entry name" value="four helix bundle protein"/>
    <property type="match status" value="1"/>
</dbReference>
<evidence type="ECO:0000313" key="1">
    <source>
        <dbReference type="EMBL" id="GLR17533.1"/>
    </source>
</evidence>
<evidence type="ECO:0000313" key="2">
    <source>
        <dbReference type="Proteomes" id="UP001156666"/>
    </source>
</evidence>
<accession>A0AA37WE17</accession>
<dbReference type="PANTHER" id="PTHR38471:SF2">
    <property type="entry name" value="FOUR HELIX BUNDLE PROTEIN"/>
    <property type="match status" value="1"/>
</dbReference>
<reference evidence="1" key="2">
    <citation type="submission" date="2023-01" db="EMBL/GenBank/DDBJ databases">
        <title>Draft genome sequence of Portibacter lacus strain NBRC 108769.</title>
        <authorList>
            <person name="Sun Q."/>
            <person name="Mori K."/>
        </authorList>
    </citation>
    <scope>NUCLEOTIDE SEQUENCE</scope>
    <source>
        <strain evidence="1">NBRC 108769</strain>
    </source>
</reference>
<name>A0AA37WE17_9BACT</name>
<dbReference type="Pfam" id="PF05635">
    <property type="entry name" value="23S_rRNA_IVP"/>
    <property type="match status" value="1"/>
</dbReference>
<dbReference type="PANTHER" id="PTHR38471">
    <property type="entry name" value="FOUR HELIX BUNDLE PROTEIN"/>
    <property type="match status" value="1"/>
</dbReference>
<keyword evidence="2" id="KW-1185">Reference proteome</keyword>
<gene>
    <name evidence="1" type="ORF">GCM10007940_21480</name>
</gene>
<protein>
    <recommendedName>
        <fullName evidence="3">Four helix bundle protein</fullName>
    </recommendedName>
</protein>
<reference evidence="1" key="1">
    <citation type="journal article" date="2014" name="Int. J. Syst. Evol. Microbiol.">
        <title>Complete genome sequence of Corynebacterium casei LMG S-19264T (=DSM 44701T), isolated from a smear-ripened cheese.</title>
        <authorList>
            <consortium name="US DOE Joint Genome Institute (JGI-PGF)"/>
            <person name="Walter F."/>
            <person name="Albersmeier A."/>
            <person name="Kalinowski J."/>
            <person name="Ruckert C."/>
        </authorList>
    </citation>
    <scope>NUCLEOTIDE SEQUENCE</scope>
    <source>
        <strain evidence="1">NBRC 108769</strain>
    </source>
</reference>
<dbReference type="AlphaFoldDB" id="A0AA37WE17"/>
<comment type="caution">
    <text evidence="1">The sequence shown here is derived from an EMBL/GenBank/DDBJ whole genome shotgun (WGS) entry which is preliminary data.</text>
</comment>
<sequence length="149" mass="16820">MTVDSGKNLFEICKSIDNGVSLKENNFETMKNSIVGQKAYSFALEIILVYKNLTTTHKEFVLSKQLLRSGTAVGALIQEAEHAQSKADFLNKMNVALKEANETCYWISLLKDSKYISESTYNTVYPNSIEILKMLISIVKTTKNNLNRK</sequence>
<dbReference type="EMBL" id="BSOH01000014">
    <property type="protein sequence ID" value="GLR17533.1"/>
    <property type="molecule type" value="Genomic_DNA"/>
</dbReference>
<dbReference type="Proteomes" id="UP001156666">
    <property type="component" value="Unassembled WGS sequence"/>
</dbReference>
<dbReference type="SUPFAM" id="SSF158446">
    <property type="entry name" value="IVS-encoded protein-like"/>
    <property type="match status" value="1"/>
</dbReference>
<evidence type="ECO:0008006" key="3">
    <source>
        <dbReference type="Google" id="ProtNLM"/>
    </source>
</evidence>
<dbReference type="Gene3D" id="1.20.1440.60">
    <property type="entry name" value="23S rRNA-intervening sequence"/>
    <property type="match status" value="1"/>
</dbReference>